<dbReference type="InterPro" id="IPR051719">
    <property type="entry name" value="CASTOR_mTORC1"/>
</dbReference>
<gene>
    <name evidence="2" type="ORF">Rhopal_005793-T1</name>
</gene>
<proteinExistence type="predicted"/>
<keyword evidence="3" id="KW-1185">Reference proteome</keyword>
<reference evidence="2 3" key="1">
    <citation type="submission" date="2021-12" db="EMBL/GenBank/DDBJ databases">
        <title>High titer production of polyol ester of fatty acids by Rhodotorula paludigena BS15 towards product separation-free biomass refinery.</title>
        <authorList>
            <person name="Mano J."/>
            <person name="Ono H."/>
            <person name="Tanaka T."/>
            <person name="Naito K."/>
            <person name="Sushida H."/>
            <person name="Ike M."/>
            <person name="Tokuyasu K."/>
            <person name="Kitaoka M."/>
        </authorList>
    </citation>
    <scope>NUCLEOTIDE SEQUENCE [LARGE SCALE GENOMIC DNA]</scope>
    <source>
        <strain evidence="2 3">BS15</strain>
    </source>
</reference>
<dbReference type="GO" id="GO:0006520">
    <property type="term" value="P:amino acid metabolic process"/>
    <property type="evidence" value="ECO:0007669"/>
    <property type="project" value="UniProtKB-ARBA"/>
</dbReference>
<feature type="domain" description="CASTOR ACT" evidence="1">
    <location>
        <begin position="84"/>
        <end position="140"/>
    </location>
</feature>
<organism evidence="2 3">
    <name type="scientific">Rhodotorula paludigena</name>
    <dbReference type="NCBI Taxonomy" id="86838"/>
    <lineage>
        <taxon>Eukaryota</taxon>
        <taxon>Fungi</taxon>
        <taxon>Dikarya</taxon>
        <taxon>Basidiomycota</taxon>
        <taxon>Pucciniomycotina</taxon>
        <taxon>Microbotryomycetes</taxon>
        <taxon>Sporidiobolales</taxon>
        <taxon>Sporidiobolaceae</taxon>
        <taxon>Rhodotorula</taxon>
    </lineage>
</organism>
<dbReference type="PANTHER" id="PTHR31131">
    <property type="entry name" value="CHROMOSOME 1, WHOLE GENOME SHOTGUN SEQUENCE"/>
    <property type="match status" value="1"/>
</dbReference>
<evidence type="ECO:0000259" key="1">
    <source>
        <dbReference type="Pfam" id="PF13840"/>
    </source>
</evidence>
<comment type="caution">
    <text evidence="2">The sequence shown here is derived from an EMBL/GenBank/DDBJ whole genome shotgun (WGS) entry which is preliminary data.</text>
</comment>
<evidence type="ECO:0000313" key="3">
    <source>
        <dbReference type="Proteomes" id="UP001342314"/>
    </source>
</evidence>
<dbReference type="SUPFAM" id="SSF55021">
    <property type="entry name" value="ACT-like"/>
    <property type="match status" value="2"/>
</dbReference>
<dbReference type="Pfam" id="PF13840">
    <property type="entry name" value="ACT_7"/>
    <property type="match status" value="1"/>
</dbReference>
<dbReference type="GO" id="GO:0046394">
    <property type="term" value="P:carboxylic acid biosynthetic process"/>
    <property type="evidence" value="ECO:0007669"/>
    <property type="project" value="UniProtKB-ARBA"/>
</dbReference>
<dbReference type="InterPro" id="IPR027795">
    <property type="entry name" value="CASTOR_ACT_dom"/>
</dbReference>
<dbReference type="EMBL" id="BQKY01000012">
    <property type="protein sequence ID" value="GJN92755.1"/>
    <property type="molecule type" value="Genomic_DNA"/>
</dbReference>
<dbReference type="PANTHER" id="PTHR31131:SF6">
    <property type="entry name" value="CASTOR ACT DOMAIN-CONTAINING PROTEIN"/>
    <property type="match status" value="1"/>
</dbReference>
<sequence length="153" mass="16521">MAALDLTNPALALSYLPTPLTVFQLRPDQPVPPALLDALIDARGEQSFVSVTRCKDELSVIVPTALFEELYPSSAAEQPHESAGPWAALTIAGPLNLSLTGILHALSGALKDAGVPIFASSTWNTDYVLIEERYREKADEGLREAGWVFSEDE</sequence>
<name>A0AAV5GS69_9BASI</name>
<protein>
    <recommendedName>
        <fullName evidence="1">CASTOR ACT domain-containing protein</fullName>
    </recommendedName>
</protein>
<dbReference type="Gene3D" id="3.30.2130.10">
    <property type="entry name" value="VC0802-like"/>
    <property type="match status" value="1"/>
</dbReference>
<dbReference type="AlphaFoldDB" id="A0AAV5GS69"/>
<dbReference type="InterPro" id="IPR045865">
    <property type="entry name" value="ACT-like_dom_sf"/>
</dbReference>
<evidence type="ECO:0000313" key="2">
    <source>
        <dbReference type="EMBL" id="GJN92755.1"/>
    </source>
</evidence>
<accession>A0AAV5GS69</accession>
<dbReference type="Proteomes" id="UP001342314">
    <property type="component" value="Unassembled WGS sequence"/>
</dbReference>